<dbReference type="InterPro" id="IPR028119">
    <property type="entry name" value="Snapin/Pallidin/Snn1"/>
</dbReference>
<evidence type="ECO:0000313" key="2">
    <source>
        <dbReference type="Proteomes" id="UP001300502"/>
    </source>
</evidence>
<dbReference type="EMBL" id="JANCYU010000036">
    <property type="protein sequence ID" value="KAK4526051.1"/>
    <property type="molecule type" value="Genomic_DNA"/>
</dbReference>
<dbReference type="Pfam" id="PF14712">
    <property type="entry name" value="Snapin_Pallidin"/>
    <property type="match status" value="1"/>
</dbReference>
<evidence type="ECO:0000313" key="1">
    <source>
        <dbReference type="EMBL" id="KAK4526051.1"/>
    </source>
</evidence>
<accession>A0AAV9IFN8</accession>
<comment type="caution">
    <text evidence="1">The sequence shown here is derived from an EMBL/GenBank/DDBJ whole genome shotgun (WGS) entry which is preliminary data.</text>
</comment>
<protein>
    <submittedName>
        <fullName evidence="1">Uncharacterized protein</fullName>
    </submittedName>
</protein>
<reference evidence="1 2" key="1">
    <citation type="submission" date="2022-07" db="EMBL/GenBank/DDBJ databases">
        <title>Genome-wide signatures of adaptation to extreme environments.</title>
        <authorList>
            <person name="Cho C.H."/>
            <person name="Yoon H.S."/>
        </authorList>
    </citation>
    <scope>NUCLEOTIDE SEQUENCE [LARGE SCALE GENOMIC DNA]</scope>
    <source>
        <strain evidence="1 2">108.79 E11</strain>
    </source>
</reference>
<proteinExistence type="predicted"/>
<dbReference type="Proteomes" id="UP001300502">
    <property type="component" value="Unassembled WGS sequence"/>
</dbReference>
<dbReference type="AlphaFoldDB" id="A0AAV9IFN8"/>
<keyword evidence="2" id="KW-1185">Reference proteome</keyword>
<gene>
    <name evidence="1" type="ORF">GAYE_SCF19G3962</name>
</gene>
<name>A0AAV9IFN8_9RHOD</name>
<organism evidence="1 2">
    <name type="scientific">Galdieria yellowstonensis</name>
    <dbReference type="NCBI Taxonomy" id="3028027"/>
    <lineage>
        <taxon>Eukaryota</taxon>
        <taxon>Rhodophyta</taxon>
        <taxon>Bangiophyceae</taxon>
        <taxon>Galdieriales</taxon>
        <taxon>Galdieriaceae</taxon>
        <taxon>Galdieria</taxon>
    </lineage>
</organism>
<sequence>MEEQQPTTNNKEKTWFEATYEELESILWSVMCSQDELSAQLASYMEKLTELEKTEQSIVVGEGLEKLTDARHLVNKTKTKLDSVVTRLERLLLLTSVPSVSKRE</sequence>